<comment type="caution">
    <text evidence="3">The sequence shown here is derived from an EMBL/GenBank/DDBJ whole genome shotgun (WGS) entry which is preliminary data.</text>
</comment>
<feature type="compositionally biased region" description="Basic and acidic residues" evidence="1">
    <location>
        <begin position="52"/>
        <end position="67"/>
    </location>
</feature>
<keyword evidence="2" id="KW-1133">Transmembrane helix</keyword>
<feature type="region of interest" description="Disordered" evidence="1">
    <location>
        <begin position="39"/>
        <end position="79"/>
    </location>
</feature>
<feature type="region of interest" description="Disordered" evidence="1">
    <location>
        <begin position="476"/>
        <end position="504"/>
    </location>
</feature>
<evidence type="ECO:0000256" key="1">
    <source>
        <dbReference type="SAM" id="MobiDB-lite"/>
    </source>
</evidence>
<dbReference type="OrthoDB" id="10364707at2759"/>
<keyword evidence="2" id="KW-0472">Membrane</keyword>
<dbReference type="Proteomes" id="UP000308267">
    <property type="component" value="Unassembled WGS sequence"/>
</dbReference>
<protein>
    <recommendedName>
        <fullName evidence="5">Ig-like domain-containing protein</fullName>
    </recommendedName>
</protein>
<dbReference type="EMBL" id="SJOL01010082">
    <property type="protein sequence ID" value="TGZ52265.1"/>
    <property type="molecule type" value="Genomic_DNA"/>
</dbReference>
<feature type="transmembrane region" description="Helical" evidence="2">
    <location>
        <begin position="1043"/>
        <end position="1062"/>
    </location>
</feature>
<dbReference type="AlphaFoldDB" id="A0A4S2KQZ8"/>
<proteinExistence type="predicted"/>
<name>A0A4S2KQZ8_OPIFE</name>
<feature type="compositionally biased region" description="Polar residues" evidence="1">
    <location>
        <begin position="483"/>
        <end position="495"/>
    </location>
</feature>
<keyword evidence="4" id="KW-1185">Reference proteome</keyword>
<evidence type="ECO:0000256" key="2">
    <source>
        <dbReference type="SAM" id="Phobius"/>
    </source>
</evidence>
<feature type="compositionally biased region" description="Basic and acidic residues" evidence="1">
    <location>
        <begin position="275"/>
        <end position="284"/>
    </location>
</feature>
<evidence type="ECO:0000313" key="3">
    <source>
        <dbReference type="EMBL" id="TGZ52265.1"/>
    </source>
</evidence>
<evidence type="ECO:0000313" key="4">
    <source>
        <dbReference type="Proteomes" id="UP000308267"/>
    </source>
</evidence>
<organism evidence="3 4">
    <name type="scientific">Opisthorchis felineus</name>
    <dbReference type="NCBI Taxonomy" id="147828"/>
    <lineage>
        <taxon>Eukaryota</taxon>
        <taxon>Metazoa</taxon>
        <taxon>Spiralia</taxon>
        <taxon>Lophotrochozoa</taxon>
        <taxon>Platyhelminthes</taxon>
        <taxon>Trematoda</taxon>
        <taxon>Digenea</taxon>
        <taxon>Opisthorchiida</taxon>
        <taxon>Opisthorchiata</taxon>
        <taxon>Opisthorchiidae</taxon>
        <taxon>Opisthorchis</taxon>
    </lineage>
</organism>
<gene>
    <name evidence="3" type="ORF">CRM22_010662</name>
</gene>
<feature type="region of interest" description="Disordered" evidence="1">
    <location>
        <begin position="265"/>
        <end position="291"/>
    </location>
</feature>
<keyword evidence="2" id="KW-0812">Transmembrane</keyword>
<evidence type="ECO:0008006" key="5">
    <source>
        <dbReference type="Google" id="ProtNLM"/>
    </source>
</evidence>
<reference evidence="3 4" key="1">
    <citation type="journal article" date="2019" name="BMC Genomics">
        <title>New insights from Opisthorchis felineus genome: update on genomics of the epidemiologically important liver flukes.</title>
        <authorList>
            <person name="Ershov N.I."/>
            <person name="Mordvinov V.A."/>
            <person name="Prokhortchouk E.B."/>
            <person name="Pakharukova M.Y."/>
            <person name="Gunbin K.V."/>
            <person name="Ustyantsev K."/>
            <person name="Genaev M.A."/>
            <person name="Blinov A.G."/>
            <person name="Mazur A."/>
            <person name="Boulygina E."/>
            <person name="Tsygankova S."/>
            <person name="Khrameeva E."/>
            <person name="Chekanov N."/>
            <person name="Fan G."/>
            <person name="Xiao A."/>
            <person name="Zhang H."/>
            <person name="Xu X."/>
            <person name="Yang H."/>
            <person name="Solovyev V."/>
            <person name="Lee S.M."/>
            <person name="Liu X."/>
            <person name="Afonnikov D.A."/>
            <person name="Skryabin K.G."/>
        </authorList>
    </citation>
    <scope>NUCLEOTIDE SEQUENCE [LARGE SCALE GENOMIC DNA]</scope>
    <source>
        <strain evidence="3">AK-0245</strain>
        <tissue evidence="3">Whole organism</tissue>
    </source>
</reference>
<accession>A0A4S2KQZ8</accession>
<sequence>MKRSHMTDELDVLRSSVSDYAELGDQLFSDTLRKFTESDLAGNLTSPLVSRTVEDRPDAQQEREKYRQAARRRASQQVPELHQYQQPYPISGPDAFETPTRRLYESELSKAKDEFELRRQDFSHMAKPYEAVPSDGLDIRPRIRRPKEREERIVGRIDEFPTSIRFPLKCFEFIGDTEIGLLDLPTRAMYTGAIQRDEAPKIATTRLPLQAETGGVRVVDSPTPIYRDVRPQSDMMPFGKARQIGLNVDSGLRIPEALASKTDDMQSKISSYAKASKDRDDSDVYTHPQPGSVRDMLISTLDQSVSQGYEIQSTRDRLGLTFRGGDYVRLDDRARGKRPSRMVSEIAKPHLVGDFEGQRAVKRFVELLRRDAYRRGGGTLSAHMPSPATEISETELEFLVQTLMVGRDRIGFGEHVQHSGDYERLDMGFPGPLRRYGARQVVPVSPTQEFSRDPEDETLGLSAKLKERLESVLSHISPESLASRPQRQTRYSSPDEQPYAYTPDDVVMSETTAKLVQIRRAFKPRRAPTTRAWRKEGAAEIRGRRKTTSTDDSKITTVEQHANRYGCGAFDREPPLIDPIPFSAQRMIEVTDDFTSTTAELDSRGAAKKPISRSLQIIPNIVRLPAQVTILCPMAPYNPRGGFTPTAISWSHATSTANFYRDKSERILYCPFATREHRVSIRYGKPQRVFAYPPEKWVDAYTLDIKPIQPDDYGYYACIFLMDIGRTGMVRTNFTKLAPYPLCIIPQEPSDASIVVKLSVNQSKSTVDGEEDQCWAPNVAVMIRCETQAYQLFCEDADRTTDGYRLIRTVISASLITTTFTGHESSIPLTADDELLPAEPLKIGPVVSKTWTFSMQPEHHMTYVRCSCRPELIKPSLPPITYWEWLQKEFYRTHAPAMVRNSDSNKLCIKPAPVGIQVRPNPKSVSSDGDPMQLDLPPEAYIECVRHGENGTTPDMHVYPPDRFNRTRYSNSGEGIHWNVSDGLRLNWPVQRQGNIARLRIPLNVNPGETYHIHCLTELTGPNHTFVLLISKPSSIQLGSLPIWQMSTILTLIFAALMVHYFRNYYRYRILYKS</sequence>